<evidence type="ECO:0000256" key="4">
    <source>
        <dbReference type="ARBA" id="ARBA00022679"/>
    </source>
</evidence>
<comment type="similarity">
    <text evidence="1 11">Belongs to the thymidylate kinase family.</text>
</comment>
<evidence type="ECO:0000256" key="10">
    <source>
        <dbReference type="ARBA" id="ARBA00057735"/>
    </source>
</evidence>
<evidence type="ECO:0000256" key="5">
    <source>
        <dbReference type="ARBA" id="ARBA00022727"/>
    </source>
</evidence>
<evidence type="ECO:0000256" key="3">
    <source>
        <dbReference type="ARBA" id="ARBA00017144"/>
    </source>
</evidence>
<dbReference type="GO" id="GO:0005829">
    <property type="term" value="C:cytosol"/>
    <property type="evidence" value="ECO:0007669"/>
    <property type="project" value="TreeGrafter"/>
</dbReference>
<reference evidence="13" key="2">
    <citation type="submission" date="2023-10" db="EMBL/GenBank/DDBJ databases">
        <authorList>
            <person name="Khurajog B."/>
        </authorList>
    </citation>
    <scope>NUCLEOTIDE SEQUENCE</scope>
    <source>
        <strain evidence="13">BF14</strain>
    </source>
</reference>
<reference evidence="13" key="1">
    <citation type="journal article" date="2023" name="PeerJ">
        <title>Selection and evaluation of lactic acid bacteria from chicken feces in Thailand as potential probiotics.</title>
        <authorList>
            <person name="Khurajog B."/>
            <person name="Disastra Y."/>
            <person name="Lawwyne L.D."/>
            <person name="Sirichokchatchawan W."/>
            <person name="Niyomtham W."/>
            <person name="Yindee J."/>
            <person name="Hampson D.J."/>
            <person name="Prapasarakul N."/>
        </authorList>
    </citation>
    <scope>NUCLEOTIDE SEQUENCE</scope>
    <source>
        <strain evidence="13">BF14</strain>
    </source>
</reference>
<dbReference type="InterPro" id="IPR027417">
    <property type="entry name" value="P-loop_NTPase"/>
</dbReference>
<dbReference type="SUPFAM" id="SSF52540">
    <property type="entry name" value="P-loop containing nucleoside triphosphate hydrolases"/>
    <property type="match status" value="1"/>
</dbReference>
<dbReference type="NCBIfam" id="TIGR00041">
    <property type="entry name" value="DTMP_kinase"/>
    <property type="match status" value="1"/>
</dbReference>
<dbReference type="GO" id="GO:0006235">
    <property type="term" value="P:dTTP biosynthetic process"/>
    <property type="evidence" value="ECO:0007669"/>
    <property type="project" value="UniProtKB-UniRule"/>
</dbReference>
<gene>
    <name evidence="11 13" type="primary">tmk</name>
    <name evidence="13" type="ORF">R0H03_05180</name>
</gene>
<keyword evidence="6 11" id="KW-0547">Nucleotide-binding</keyword>
<proteinExistence type="inferred from homology"/>
<evidence type="ECO:0000313" key="14">
    <source>
        <dbReference type="Proteomes" id="UP001280415"/>
    </source>
</evidence>
<evidence type="ECO:0000256" key="6">
    <source>
        <dbReference type="ARBA" id="ARBA00022741"/>
    </source>
</evidence>
<dbReference type="PANTHER" id="PTHR10344:SF4">
    <property type="entry name" value="UMP-CMP KINASE 2, MITOCHONDRIAL"/>
    <property type="match status" value="1"/>
</dbReference>
<dbReference type="EMBL" id="JAWJAX010000005">
    <property type="protein sequence ID" value="MDV2911255.1"/>
    <property type="molecule type" value="Genomic_DNA"/>
</dbReference>
<feature type="domain" description="Thymidylate kinase-like" evidence="12">
    <location>
        <begin position="8"/>
        <end position="199"/>
    </location>
</feature>
<keyword evidence="8 11" id="KW-0067">ATP-binding</keyword>
<evidence type="ECO:0000256" key="1">
    <source>
        <dbReference type="ARBA" id="ARBA00009776"/>
    </source>
</evidence>
<comment type="function">
    <text evidence="10 11">Phosphorylation of dTMP to form dTDP in both de novo and salvage pathways of dTTP synthesis.</text>
</comment>
<comment type="catalytic activity">
    <reaction evidence="9 11">
        <text>dTMP + ATP = dTDP + ADP</text>
        <dbReference type="Rhea" id="RHEA:13517"/>
        <dbReference type="ChEBI" id="CHEBI:30616"/>
        <dbReference type="ChEBI" id="CHEBI:58369"/>
        <dbReference type="ChEBI" id="CHEBI:63528"/>
        <dbReference type="ChEBI" id="CHEBI:456216"/>
        <dbReference type="EC" id="2.7.4.9"/>
    </reaction>
</comment>
<dbReference type="CDD" id="cd01672">
    <property type="entry name" value="TMPK"/>
    <property type="match status" value="1"/>
</dbReference>
<dbReference type="Pfam" id="PF02223">
    <property type="entry name" value="Thymidylate_kin"/>
    <property type="match status" value="1"/>
</dbReference>
<comment type="caution">
    <text evidence="13">The sequence shown here is derived from an EMBL/GenBank/DDBJ whole genome shotgun (WGS) entry which is preliminary data.</text>
</comment>
<sequence length="209" mass="23403">MNGHFISFEGPDGAGKTTILEAMVEHYRTRLADRLTVTREPGGNPISEAIRAIILDKNNTEMDARTEALLYAAARRQHLTETILPALARGQVVFCDRYVDSSIAYQGAGREIGPEAVYQMNLFATEGCLPEKTIYLDVSAEVGLKRIMTHRTDDVDRLDLEQLDFHERVRDAYLALAKRYPERIVVIDASQSIGDVKKAVINVLDQILK</sequence>
<protein>
    <recommendedName>
        <fullName evidence="3 11">Thymidylate kinase</fullName>
        <ecNumber evidence="2 11">2.7.4.9</ecNumber>
    </recommendedName>
    <alternativeName>
        <fullName evidence="11">dTMP kinase</fullName>
    </alternativeName>
</protein>
<evidence type="ECO:0000256" key="9">
    <source>
        <dbReference type="ARBA" id="ARBA00048743"/>
    </source>
</evidence>
<evidence type="ECO:0000256" key="8">
    <source>
        <dbReference type="ARBA" id="ARBA00022840"/>
    </source>
</evidence>
<dbReference type="GO" id="GO:0004798">
    <property type="term" value="F:dTMP kinase activity"/>
    <property type="evidence" value="ECO:0007669"/>
    <property type="project" value="UniProtKB-UniRule"/>
</dbReference>
<feature type="binding site" evidence="11">
    <location>
        <begin position="10"/>
        <end position="17"/>
    </location>
    <ligand>
        <name>ATP</name>
        <dbReference type="ChEBI" id="CHEBI:30616"/>
    </ligand>
</feature>
<dbReference type="GO" id="GO:0005524">
    <property type="term" value="F:ATP binding"/>
    <property type="evidence" value="ECO:0007669"/>
    <property type="project" value="UniProtKB-UniRule"/>
</dbReference>
<dbReference type="Gene3D" id="3.40.50.300">
    <property type="entry name" value="P-loop containing nucleotide triphosphate hydrolases"/>
    <property type="match status" value="1"/>
</dbReference>
<organism evidence="13 14">
    <name type="scientific">Pediococcus acidilactici</name>
    <dbReference type="NCBI Taxonomy" id="1254"/>
    <lineage>
        <taxon>Bacteria</taxon>
        <taxon>Bacillati</taxon>
        <taxon>Bacillota</taxon>
        <taxon>Bacilli</taxon>
        <taxon>Lactobacillales</taxon>
        <taxon>Lactobacillaceae</taxon>
        <taxon>Pediococcus</taxon>
        <taxon>Pediococcus acidilactici group</taxon>
    </lineage>
</organism>
<keyword evidence="7 11" id="KW-0418">Kinase</keyword>
<evidence type="ECO:0000259" key="12">
    <source>
        <dbReference type="Pfam" id="PF02223"/>
    </source>
</evidence>
<dbReference type="Proteomes" id="UP001280415">
    <property type="component" value="Unassembled WGS sequence"/>
</dbReference>
<evidence type="ECO:0000256" key="2">
    <source>
        <dbReference type="ARBA" id="ARBA00012980"/>
    </source>
</evidence>
<dbReference type="InterPro" id="IPR018094">
    <property type="entry name" value="Thymidylate_kinase"/>
</dbReference>
<dbReference type="PANTHER" id="PTHR10344">
    <property type="entry name" value="THYMIDYLATE KINASE"/>
    <property type="match status" value="1"/>
</dbReference>
<accession>A0AAW8YLV1</accession>
<dbReference type="GO" id="GO:0006227">
    <property type="term" value="P:dUDP biosynthetic process"/>
    <property type="evidence" value="ECO:0007669"/>
    <property type="project" value="TreeGrafter"/>
</dbReference>
<evidence type="ECO:0000256" key="7">
    <source>
        <dbReference type="ARBA" id="ARBA00022777"/>
    </source>
</evidence>
<dbReference type="InterPro" id="IPR039430">
    <property type="entry name" value="Thymidylate_kin-like_dom"/>
</dbReference>
<dbReference type="RefSeq" id="WP_004166122.1">
    <property type="nucleotide sequence ID" value="NZ_BMWN01000003.1"/>
</dbReference>
<dbReference type="FunFam" id="3.40.50.300:FF:000225">
    <property type="entry name" value="Thymidylate kinase"/>
    <property type="match status" value="1"/>
</dbReference>
<dbReference type="EC" id="2.7.4.9" evidence="2 11"/>
<dbReference type="AlphaFoldDB" id="A0AAW8YLV1"/>
<evidence type="ECO:0000313" key="13">
    <source>
        <dbReference type="EMBL" id="MDV2911255.1"/>
    </source>
</evidence>
<keyword evidence="5 11" id="KW-0545">Nucleotide biosynthesis</keyword>
<keyword evidence="4 11" id="KW-0808">Transferase</keyword>
<evidence type="ECO:0000256" key="11">
    <source>
        <dbReference type="HAMAP-Rule" id="MF_00165"/>
    </source>
</evidence>
<name>A0AAW8YLV1_PEDAC</name>
<dbReference type="GO" id="GO:0006233">
    <property type="term" value="P:dTDP biosynthetic process"/>
    <property type="evidence" value="ECO:0007669"/>
    <property type="project" value="InterPro"/>
</dbReference>
<dbReference type="HAMAP" id="MF_00165">
    <property type="entry name" value="Thymidylate_kinase"/>
    <property type="match status" value="1"/>
</dbReference>